<sequence length="176" mass="20468">MTPQENNRLSALLTTAHKDFGRGLNNYAYFKVHNRQISEELVQDTFLKTWAYFVREGKIDMMKAFLYHVLNNLIVDEYRKHKTSSLDDLLDKGFEPGGEDSEKLFNILDGKAAVVLINHLPKTYQKVIRMRYVQDLSLAEISLLTGQSKNAIAVQMHRGLKRLRELYKPRLKLLDK</sequence>
<comment type="similarity">
    <text evidence="1 6">Belongs to the sigma-70 factor family. ECF subfamily.</text>
</comment>
<gene>
    <name evidence="9" type="ORF">A2571_02450</name>
</gene>
<dbReference type="Proteomes" id="UP000177043">
    <property type="component" value="Unassembled WGS sequence"/>
</dbReference>
<dbReference type="PANTHER" id="PTHR43133:SF8">
    <property type="entry name" value="RNA POLYMERASE SIGMA FACTOR HI_1459-RELATED"/>
    <property type="match status" value="1"/>
</dbReference>
<reference evidence="9 10" key="1">
    <citation type="journal article" date="2016" name="Nat. Commun.">
        <title>Thousands of microbial genomes shed light on interconnected biogeochemical processes in an aquifer system.</title>
        <authorList>
            <person name="Anantharaman K."/>
            <person name="Brown C.T."/>
            <person name="Hug L.A."/>
            <person name="Sharon I."/>
            <person name="Castelle C.J."/>
            <person name="Probst A.J."/>
            <person name="Thomas B.C."/>
            <person name="Singh A."/>
            <person name="Wilkins M.J."/>
            <person name="Karaoz U."/>
            <person name="Brodie E.L."/>
            <person name="Williams K.H."/>
            <person name="Hubbard S.S."/>
            <person name="Banfield J.F."/>
        </authorList>
    </citation>
    <scope>NUCLEOTIDE SEQUENCE [LARGE SCALE GENOMIC DNA]</scope>
</reference>
<dbReference type="NCBIfam" id="TIGR02937">
    <property type="entry name" value="sigma70-ECF"/>
    <property type="match status" value="1"/>
</dbReference>
<keyword evidence="5 6" id="KW-0804">Transcription</keyword>
<evidence type="ECO:0000313" key="9">
    <source>
        <dbReference type="EMBL" id="OHA58606.1"/>
    </source>
</evidence>
<proteinExistence type="inferred from homology"/>
<evidence type="ECO:0000313" key="10">
    <source>
        <dbReference type="Proteomes" id="UP000177043"/>
    </source>
</evidence>
<dbReference type="InterPro" id="IPR007627">
    <property type="entry name" value="RNA_pol_sigma70_r2"/>
</dbReference>
<evidence type="ECO:0000259" key="7">
    <source>
        <dbReference type="Pfam" id="PF04542"/>
    </source>
</evidence>
<comment type="caution">
    <text evidence="9">The sequence shown here is derived from an EMBL/GenBank/DDBJ whole genome shotgun (WGS) entry which is preliminary data.</text>
</comment>
<evidence type="ECO:0000256" key="6">
    <source>
        <dbReference type="RuleBase" id="RU000716"/>
    </source>
</evidence>
<dbReference type="STRING" id="1802438.A2571_02450"/>
<protein>
    <recommendedName>
        <fullName evidence="6">RNA polymerase sigma factor</fullName>
    </recommendedName>
</protein>
<evidence type="ECO:0000256" key="1">
    <source>
        <dbReference type="ARBA" id="ARBA00010641"/>
    </source>
</evidence>
<dbReference type="InterPro" id="IPR013325">
    <property type="entry name" value="RNA_pol_sigma_r2"/>
</dbReference>
<feature type="domain" description="RNA polymerase sigma factor 70 region 4 type 2" evidence="8">
    <location>
        <begin position="116"/>
        <end position="163"/>
    </location>
</feature>
<dbReference type="Pfam" id="PF08281">
    <property type="entry name" value="Sigma70_r4_2"/>
    <property type="match status" value="1"/>
</dbReference>
<dbReference type="Pfam" id="PF04542">
    <property type="entry name" value="Sigma70_r2"/>
    <property type="match status" value="1"/>
</dbReference>
<evidence type="ECO:0000256" key="5">
    <source>
        <dbReference type="ARBA" id="ARBA00023163"/>
    </source>
</evidence>
<keyword evidence="3 6" id="KW-0731">Sigma factor</keyword>
<dbReference type="InterPro" id="IPR036388">
    <property type="entry name" value="WH-like_DNA-bd_sf"/>
</dbReference>
<evidence type="ECO:0000256" key="4">
    <source>
        <dbReference type="ARBA" id="ARBA00023125"/>
    </source>
</evidence>
<feature type="domain" description="RNA polymerase sigma-70 region 2" evidence="7">
    <location>
        <begin position="21"/>
        <end position="82"/>
    </location>
</feature>
<dbReference type="SUPFAM" id="SSF88659">
    <property type="entry name" value="Sigma3 and sigma4 domains of RNA polymerase sigma factors"/>
    <property type="match status" value="1"/>
</dbReference>
<keyword evidence="4 6" id="KW-0238">DNA-binding</keyword>
<dbReference type="GO" id="GO:0016987">
    <property type="term" value="F:sigma factor activity"/>
    <property type="evidence" value="ECO:0007669"/>
    <property type="project" value="UniProtKB-KW"/>
</dbReference>
<evidence type="ECO:0000259" key="8">
    <source>
        <dbReference type="Pfam" id="PF08281"/>
    </source>
</evidence>
<dbReference type="AlphaFoldDB" id="A0A1G2QDF9"/>
<dbReference type="InterPro" id="IPR000838">
    <property type="entry name" value="RNA_pol_sigma70_ECF_CS"/>
</dbReference>
<dbReference type="InterPro" id="IPR039425">
    <property type="entry name" value="RNA_pol_sigma-70-like"/>
</dbReference>
<dbReference type="GO" id="GO:0003677">
    <property type="term" value="F:DNA binding"/>
    <property type="evidence" value="ECO:0007669"/>
    <property type="project" value="UniProtKB-KW"/>
</dbReference>
<dbReference type="Gene3D" id="1.10.10.10">
    <property type="entry name" value="Winged helix-like DNA-binding domain superfamily/Winged helix DNA-binding domain"/>
    <property type="match status" value="1"/>
</dbReference>
<accession>A0A1G2QDF9</accession>
<dbReference type="InterPro" id="IPR014284">
    <property type="entry name" value="RNA_pol_sigma-70_dom"/>
</dbReference>
<dbReference type="Gene3D" id="1.10.1740.10">
    <property type="match status" value="1"/>
</dbReference>
<dbReference type="PANTHER" id="PTHR43133">
    <property type="entry name" value="RNA POLYMERASE ECF-TYPE SIGMA FACTO"/>
    <property type="match status" value="1"/>
</dbReference>
<dbReference type="CDD" id="cd06171">
    <property type="entry name" value="Sigma70_r4"/>
    <property type="match status" value="1"/>
</dbReference>
<dbReference type="InterPro" id="IPR013324">
    <property type="entry name" value="RNA_pol_sigma_r3/r4-like"/>
</dbReference>
<organism evidence="9 10">
    <name type="scientific">Candidatus Vogelbacteria bacterium RIFOXYD1_FULL_44_32</name>
    <dbReference type="NCBI Taxonomy" id="1802438"/>
    <lineage>
        <taxon>Bacteria</taxon>
        <taxon>Candidatus Vogeliibacteriota</taxon>
    </lineage>
</organism>
<dbReference type="InterPro" id="IPR013249">
    <property type="entry name" value="RNA_pol_sigma70_r4_t2"/>
</dbReference>
<dbReference type="SUPFAM" id="SSF88946">
    <property type="entry name" value="Sigma2 domain of RNA polymerase sigma factors"/>
    <property type="match status" value="1"/>
</dbReference>
<dbReference type="GO" id="GO:0006352">
    <property type="term" value="P:DNA-templated transcription initiation"/>
    <property type="evidence" value="ECO:0007669"/>
    <property type="project" value="InterPro"/>
</dbReference>
<name>A0A1G2QDF9_9BACT</name>
<dbReference type="PROSITE" id="PS01063">
    <property type="entry name" value="SIGMA70_ECF"/>
    <property type="match status" value="1"/>
</dbReference>
<keyword evidence="2 6" id="KW-0805">Transcription regulation</keyword>
<evidence type="ECO:0000256" key="2">
    <source>
        <dbReference type="ARBA" id="ARBA00023015"/>
    </source>
</evidence>
<evidence type="ECO:0000256" key="3">
    <source>
        <dbReference type="ARBA" id="ARBA00023082"/>
    </source>
</evidence>
<dbReference type="EMBL" id="MHTJ01000003">
    <property type="protein sequence ID" value="OHA58606.1"/>
    <property type="molecule type" value="Genomic_DNA"/>
</dbReference>